<keyword evidence="1" id="KW-0812">Transmembrane</keyword>
<dbReference type="SUPFAM" id="SSF57414">
    <property type="entry name" value="Hairpin loop containing domain-like"/>
    <property type="match status" value="1"/>
</dbReference>
<dbReference type="Proteomes" id="UP001211907">
    <property type="component" value="Unassembled WGS sequence"/>
</dbReference>
<name>A0AAD5XJG9_9FUNG</name>
<evidence type="ECO:0008006" key="4">
    <source>
        <dbReference type="Google" id="ProtNLM"/>
    </source>
</evidence>
<dbReference type="Gene3D" id="3.50.4.10">
    <property type="entry name" value="Hepatocyte Growth Factor"/>
    <property type="match status" value="1"/>
</dbReference>
<gene>
    <name evidence="2" type="ORF">HK100_004647</name>
</gene>
<dbReference type="AlphaFoldDB" id="A0AAD5XJG9"/>
<organism evidence="2 3">
    <name type="scientific">Physocladia obscura</name>
    <dbReference type="NCBI Taxonomy" id="109957"/>
    <lineage>
        <taxon>Eukaryota</taxon>
        <taxon>Fungi</taxon>
        <taxon>Fungi incertae sedis</taxon>
        <taxon>Chytridiomycota</taxon>
        <taxon>Chytridiomycota incertae sedis</taxon>
        <taxon>Chytridiomycetes</taxon>
        <taxon>Chytridiales</taxon>
        <taxon>Chytriomycetaceae</taxon>
        <taxon>Physocladia</taxon>
    </lineage>
</organism>
<proteinExistence type="predicted"/>
<keyword evidence="3" id="KW-1185">Reference proteome</keyword>
<evidence type="ECO:0000256" key="1">
    <source>
        <dbReference type="SAM" id="Phobius"/>
    </source>
</evidence>
<keyword evidence="1" id="KW-1133">Transmembrane helix</keyword>
<accession>A0AAD5XJG9</accession>
<sequence>MSMYMGPWTPFSANVIGAFANGCEYSGPSISSFGPSDPVTQCGPRCQETVRCAYFTFVGNATDDTSVGVCTLFGNNTSSGDSTTVIIPSTNLVTGPWVANGSDVCGFFGRDENPRIVATTISSTETTTAQLVVSTGSSTSTSPIAATTDSNGSNFNVPAIIGSTVTVALLVVAIITWLCMRRAKQKRTVDLPPKITPTTPNNYHSDIYTNENTAASTAAAARKKMEWEEAKQRIPIGLNTIEMPEVKGNAFVKMPHSRPSGK</sequence>
<comment type="caution">
    <text evidence="2">The sequence shown here is derived from an EMBL/GenBank/DDBJ whole genome shotgun (WGS) entry which is preliminary data.</text>
</comment>
<reference evidence="2" key="1">
    <citation type="submission" date="2020-05" db="EMBL/GenBank/DDBJ databases">
        <title>Phylogenomic resolution of chytrid fungi.</title>
        <authorList>
            <person name="Stajich J.E."/>
            <person name="Amses K."/>
            <person name="Simmons R."/>
            <person name="Seto K."/>
            <person name="Myers J."/>
            <person name="Bonds A."/>
            <person name="Quandt C.A."/>
            <person name="Barry K."/>
            <person name="Liu P."/>
            <person name="Grigoriev I."/>
            <person name="Longcore J.E."/>
            <person name="James T.Y."/>
        </authorList>
    </citation>
    <scope>NUCLEOTIDE SEQUENCE</scope>
    <source>
        <strain evidence="2">JEL0513</strain>
    </source>
</reference>
<feature type="transmembrane region" description="Helical" evidence="1">
    <location>
        <begin position="159"/>
        <end position="180"/>
    </location>
</feature>
<keyword evidence="1" id="KW-0472">Membrane</keyword>
<dbReference type="EMBL" id="JADGJH010000226">
    <property type="protein sequence ID" value="KAJ3133149.1"/>
    <property type="molecule type" value="Genomic_DNA"/>
</dbReference>
<evidence type="ECO:0000313" key="2">
    <source>
        <dbReference type="EMBL" id="KAJ3133149.1"/>
    </source>
</evidence>
<protein>
    <recommendedName>
        <fullName evidence="4">Apple domain-containing protein</fullName>
    </recommendedName>
</protein>
<evidence type="ECO:0000313" key="3">
    <source>
        <dbReference type="Proteomes" id="UP001211907"/>
    </source>
</evidence>